<dbReference type="InterPro" id="IPR032466">
    <property type="entry name" value="Metal_Hydrolase"/>
</dbReference>
<proteinExistence type="inferred from homology"/>
<comment type="similarity">
    <text evidence="1">Belongs to the TolB family.</text>
</comment>
<dbReference type="RefSeq" id="WP_253448031.1">
    <property type="nucleotide sequence ID" value="NZ_JALJYF010000002.1"/>
</dbReference>
<dbReference type="PANTHER" id="PTHR36842:SF1">
    <property type="entry name" value="PROTEIN TOLB"/>
    <property type="match status" value="1"/>
</dbReference>
<dbReference type="Gene3D" id="2.30.40.10">
    <property type="entry name" value="Urease, subunit C, domain 1"/>
    <property type="match status" value="2"/>
</dbReference>
<evidence type="ECO:0000259" key="2">
    <source>
        <dbReference type="Pfam" id="PF01979"/>
    </source>
</evidence>
<dbReference type="Pfam" id="PF07676">
    <property type="entry name" value="PD40"/>
    <property type="match status" value="3"/>
</dbReference>
<dbReference type="InterPro" id="IPR011659">
    <property type="entry name" value="WD40"/>
</dbReference>
<dbReference type="InterPro" id="IPR006680">
    <property type="entry name" value="Amidohydro-rel"/>
</dbReference>
<dbReference type="Pfam" id="PF01979">
    <property type="entry name" value="Amidohydro_1"/>
    <property type="match status" value="1"/>
</dbReference>
<dbReference type="Gene3D" id="3.20.20.140">
    <property type="entry name" value="Metal-dependent hydrolases"/>
    <property type="match status" value="1"/>
</dbReference>
<sequence>MFVSMQWKNPVFATLPGLVIAMYMAATTHAELPLAGEQQVRFQTDEGSWISVDIHPDGETLLFDLLGDLYTMPLAGGKAAPLLVGPAFESQAIYSPDGRHIAFISDRDGNENLWLARSDGTQARPLSRLDDNTEFTSPEWSADGESVLVSRIRPDFGALRIWQYPVDGSKARQITEARESPEQAREERISTVGAAAASDGEYLYYARRAGFVKPGGEFRPWEIVRRHLDSGQETAIITAPGGALRPVLSPDDRFLAYVTRQDGQSALRLRDLDNGQDRELAAPLQDDQQDAWATMDLMPRHAFTPDGESLVYHGRDGKLRRIDINSGQTQILPFQVDVELAIGPSMHQAIEVETGPVRARLIQSPALSPDGQRIAFTAMSGLYVMDLEEKQPRRLTGQEATGYHPAWSPDGERIVYVSWSARDGGHIRQVAADGGASRRLTDASAYYTHPVFTPEGEAVIALKSGHQERLDQAMEYGVFREAEIIRLPVDGGPADHLTAGAYTGPVQFLHDSERIFIYGEDGLASIDRDGGDHRLHFRVTGPSYYFEEGRSPVQALRLHPDGDRALAVMRSQLHLLAVPDNVPEQEDPPTVDLGEDETANRQITTVGADYAEWSKDGKTLTWTVGARFHRRPTDSLPLTGEAETNARIEAHTESTLVHIEYPRDRPDGHLLLRGATVITMRDDEIIENADILIAGNRIQAVGERGDISVPKGADTRDLSGQYILPGFIDTHAHWADIRRDVHDLESHGFLANLAYGVTAGLDVSTLTIDMLAYQDMIDAGLMTGPRAFSTGPAVFSFNEFRSEQAVRDVLRRYRDHYRVHNLKQYRVGNRQTRQWFARAAADMGLMTTTEGADNLKLSLTQVLDGFAGLEHALPLASLGGDIIELFTRSGLAYSPTLTISDSAPGLNHFIKDAEPENDPKIRHFFPEFVIRDKTDDLTLRSEEHARVKQHAENTARLYRAGALVGAGSHGEFQGIGFHWEMQALTQGGLSAHEVLRIATHGSSRVIGRSGDLGSIEAGKLADLLVLRDNPLDDIHNTLTLDYVMKNGRLHEADTLDEVWPRARPLPPLWFQEESACIE</sequence>
<keyword evidence="4" id="KW-1185">Reference proteome</keyword>
<dbReference type="EMBL" id="JALJYF010000002">
    <property type="protein sequence ID" value="MCP1727593.1"/>
    <property type="molecule type" value="Genomic_DNA"/>
</dbReference>
<dbReference type="InterPro" id="IPR011042">
    <property type="entry name" value="6-blade_b-propeller_TolB-like"/>
</dbReference>
<organism evidence="3 4">
    <name type="scientific">Natronospira proteinivora</name>
    <dbReference type="NCBI Taxonomy" id="1807133"/>
    <lineage>
        <taxon>Bacteria</taxon>
        <taxon>Pseudomonadati</taxon>
        <taxon>Pseudomonadota</taxon>
        <taxon>Gammaproteobacteria</taxon>
        <taxon>Natronospirales</taxon>
        <taxon>Natronospiraceae</taxon>
        <taxon>Natronospira</taxon>
    </lineage>
</organism>
<comment type="caution">
    <text evidence="3">The sequence shown here is derived from an EMBL/GenBank/DDBJ whole genome shotgun (WGS) entry which is preliminary data.</text>
</comment>
<dbReference type="Gene3D" id="2.120.10.30">
    <property type="entry name" value="TolB, C-terminal domain"/>
    <property type="match status" value="2"/>
</dbReference>
<gene>
    <name evidence="3" type="ORF">J2T60_001593</name>
</gene>
<accession>A0ABT1GB87</accession>
<evidence type="ECO:0000313" key="4">
    <source>
        <dbReference type="Proteomes" id="UP001523550"/>
    </source>
</evidence>
<dbReference type="InterPro" id="IPR011059">
    <property type="entry name" value="Metal-dep_hydrolase_composite"/>
</dbReference>
<evidence type="ECO:0000256" key="1">
    <source>
        <dbReference type="ARBA" id="ARBA00009820"/>
    </source>
</evidence>
<dbReference type="Proteomes" id="UP001523550">
    <property type="component" value="Unassembled WGS sequence"/>
</dbReference>
<protein>
    <submittedName>
        <fullName evidence="3">Tol biopolymer transport system component/imidazolonepropionase-like amidohydrolase</fullName>
    </submittedName>
</protein>
<evidence type="ECO:0000313" key="3">
    <source>
        <dbReference type="EMBL" id="MCP1727593.1"/>
    </source>
</evidence>
<feature type="domain" description="Amidohydrolase-related" evidence="2">
    <location>
        <begin position="722"/>
        <end position="1049"/>
    </location>
</feature>
<dbReference type="PANTHER" id="PTHR36842">
    <property type="entry name" value="PROTEIN TOLB HOMOLOG"/>
    <property type="match status" value="1"/>
</dbReference>
<name>A0ABT1GB87_9GAMM</name>
<dbReference type="SUPFAM" id="SSF82171">
    <property type="entry name" value="DPP6 N-terminal domain-like"/>
    <property type="match status" value="2"/>
</dbReference>
<reference evidence="3 4" key="1">
    <citation type="submission" date="2022-03" db="EMBL/GenBank/DDBJ databases">
        <title>Genomic Encyclopedia of Type Strains, Phase III (KMG-III): the genomes of soil and plant-associated and newly described type strains.</title>
        <authorList>
            <person name="Whitman W."/>
        </authorList>
    </citation>
    <scope>NUCLEOTIDE SEQUENCE [LARGE SCALE GENOMIC DNA]</scope>
    <source>
        <strain evidence="3 4">BSker1</strain>
    </source>
</reference>
<dbReference type="SUPFAM" id="SSF51338">
    <property type="entry name" value="Composite domain of metallo-dependent hydrolases"/>
    <property type="match status" value="1"/>
</dbReference>
<dbReference type="SUPFAM" id="SSF51556">
    <property type="entry name" value="Metallo-dependent hydrolases"/>
    <property type="match status" value="1"/>
</dbReference>